<dbReference type="EMBL" id="VOTZ01000020">
    <property type="protein sequence ID" value="MCQ1539103.1"/>
    <property type="molecule type" value="Genomic_DNA"/>
</dbReference>
<evidence type="ECO:0000256" key="2">
    <source>
        <dbReference type="ARBA" id="ARBA00012438"/>
    </source>
</evidence>
<dbReference type="Pfam" id="PF00072">
    <property type="entry name" value="Response_reg"/>
    <property type="match status" value="1"/>
</dbReference>
<keyword evidence="3 6" id="KW-0597">Phosphoprotein</keyword>
<feature type="coiled-coil region" evidence="7">
    <location>
        <begin position="266"/>
        <end position="300"/>
    </location>
</feature>
<dbReference type="Gene3D" id="3.40.50.2300">
    <property type="match status" value="1"/>
</dbReference>
<dbReference type="PROSITE" id="PS50835">
    <property type="entry name" value="IG_LIKE"/>
    <property type="match status" value="1"/>
</dbReference>
<evidence type="ECO:0000256" key="7">
    <source>
        <dbReference type="SAM" id="Coils"/>
    </source>
</evidence>
<dbReference type="SUPFAM" id="SSF55874">
    <property type="entry name" value="ATPase domain of HSP90 chaperone/DNA topoisomerase II/histidine kinase"/>
    <property type="match status" value="1"/>
</dbReference>
<evidence type="ECO:0000256" key="6">
    <source>
        <dbReference type="PROSITE-ProRule" id="PRU00169"/>
    </source>
</evidence>
<dbReference type="InterPro" id="IPR035965">
    <property type="entry name" value="PAS-like_dom_sf"/>
</dbReference>
<dbReference type="NCBIfam" id="TIGR00229">
    <property type="entry name" value="sensory_box"/>
    <property type="match status" value="4"/>
</dbReference>
<feature type="domain" description="Histidine kinase" evidence="8">
    <location>
        <begin position="786"/>
        <end position="884"/>
    </location>
</feature>
<dbReference type="CDD" id="cd00130">
    <property type="entry name" value="PAS"/>
    <property type="match status" value="4"/>
</dbReference>
<keyword evidence="14" id="KW-1185">Reference proteome</keyword>
<evidence type="ECO:0000313" key="14">
    <source>
        <dbReference type="Proteomes" id="UP001524383"/>
    </source>
</evidence>
<dbReference type="InterPro" id="IPR003594">
    <property type="entry name" value="HATPase_dom"/>
</dbReference>
<dbReference type="Proteomes" id="UP001524383">
    <property type="component" value="Unassembled WGS sequence"/>
</dbReference>
<gene>
    <name evidence="13" type="ORF">FTO68_08935</name>
</gene>
<dbReference type="InterPro" id="IPR011006">
    <property type="entry name" value="CheY-like_superfamily"/>
</dbReference>
<evidence type="ECO:0000256" key="3">
    <source>
        <dbReference type="ARBA" id="ARBA00022553"/>
    </source>
</evidence>
<dbReference type="InterPro" id="IPR000014">
    <property type="entry name" value="PAS"/>
</dbReference>
<dbReference type="InterPro" id="IPR001610">
    <property type="entry name" value="PAC"/>
</dbReference>
<dbReference type="SMART" id="SM00448">
    <property type="entry name" value="REC"/>
    <property type="match status" value="1"/>
</dbReference>
<dbReference type="PANTHER" id="PTHR43304">
    <property type="entry name" value="PHYTOCHROME-LIKE PROTEIN CPH1"/>
    <property type="match status" value="1"/>
</dbReference>
<dbReference type="InterPro" id="IPR007110">
    <property type="entry name" value="Ig-like_dom"/>
</dbReference>
<dbReference type="InterPro" id="IPR005467">
    <property type="entry name" value="His_kinase_dom"/>
</dbReference>
<comment type="catalytic activity">
    <reaction evidence="1">
        <text>ATP + protein L-histidine = ADP + protein N-phospho-L-histidine.</text>
        <dbReference type="EC" id="2.7.13.3"/>
    </reaction>
</comment>
<dbReference type="PROSITE" id="PS50112">
    <property type="entry name" value="PAS"/>
    <property type="match status" value="4"/>
</dbReference>
<dbReference type="PROSITE" id="PS50113">
    <property type="entry name" value="PAC"/>
    <property type="match status" value="2"/>
</dbReference>
<feature type="modified residue" description="4-aspartylphosphate" evidence="6">
    <location>
        <position position="62"/>
    </location>
</feature>
<feature type="domain" description="PAC" evidence="11">
    <location>
        <begin position="216"/>
        <end position="268"/>
    </location>
</feature>
<evidence type="ECO:0000259" key="11">
    <source>
        <dbReference type="PROSITE" id="PS50113"/>
    </source>
</evidence>
<keyword evidence="7" id="KW-0175">Coiled coil</keyword>
<dbReference type="SMART" id="SM00091">
    <property type="entry name" value="PAS"/>
    <property type="match status" value="4"/>
</dbReference>
<evidence type="ECO:0000259" key="12">
    <source>
        <dbReference type="PROSITE" id="PS50835"/>
    </source>
</evidence>
<dbReference type="AlphaFoldDB" id="A0ABD4TMV6"/>
<dbReference type="PROSITE" id="PS50109">
    <property type="entry name" value="HIS_KIN"/>
    <property type="match status" value="1"/>
</dbReference>
<proteinExistence type="predicted"/>
<dbReference type="InterPro" id="IPR036890">
    <property type="entry name" value="HATPase_C_sf"/>
</dbReference>
<dbReference type="PANTHER" id="PTHR43304:SF1">
    <property type="entry name" value="PAC DOMAIN-CONTAINING PROTEIN"/>
    <property type="match status" value="1"/>
</dbReference>
<accession>A0ABD4TMV6</accession>
<sequence>MPDTGAVKAKISILYVDDEAGLLQIGKIYLERSGEFAVTTLESALDAVRLLSETSFDAIISDYQMPGCDGIRFLKYLRENGDKTPFIIFTGKGREDIVIDALNNGADFYLQKGGDPKPQFAELSNKVRYAVSKRRSEKALLDSEERYRTVVEVQTELICRFLPDGTILFVNDAYCRTFNVSRESVIGSRFKPKIHPDDLRKVSLLYDSLIPKHPSATIDQRTIMGNGEIRWHRWSTYALFDERGALSEYQAVGKDITDLIERDIELQRRNDEINAAYEQLTAAEEELRQQLDELTEVQSSLYESRQQLRIILDHSYDGIIISDSDGTIIDVNQTMLEMFGIPYEDALRSQISDFFSTDTGGNGYDPGLKAVLSKTGELTALTARRSEDGTLFDVEVFRSRIVFEGRELYLSNVRDLTDRKLADEAIRHRILIDQSRDGIVTLEQDGKVFESNQRFADMLGYTQDEIRDLCVWDWDFQFEPETLRKMLRSVDEKGDHFETLHRKKDGTVLSVEISTNAALFSGKKLIFCVVRDISDRKRAEEALRLSEEKYRMIADNMTETVTVLDLSLKAIYVSPSITVLRGFSVDEAMQQSLEEILAPESLQLALSRFEEELASEKDKPADPNRVITLDLEVRKKDGSTIWVNNNARFLRDNNGGLQSILVVSRNITEKKLAEDALRNANRQLNLMTSITRHDILNQLMIIDGYLYFAKAEATGNESLIRQLESIGRSSEKIQRQIEFTRVYQDIGVHEPQWHDLDRILPRTDVPDGVSFTSDTGKITLFADPMIPRVFDNLLDNSLRHGERVSLIRLSCKQSDEALIITWEDDGIGVPEDEKIKIFDRGYGKNTGFGLFLSKEILGITGITIRETGLLGEGARFEIRIPKGEFRIPAVSQCVS</sequence>
<dbReference type="InterPro" id="IPR000700">
    <property type="entry name" value="PAS-assoc_C"/>
</dbReference>
<dbReference type="PRINTS" id="PR00344">
    <property type="entry name" value="BCTRLSENSOR"/>
</dbReference>
<protein>
    <recommendedName>
        <fullName evidence="2">histidine kinase</fullName>
        <ecNumber evidence="2">2.7.13.3</ecNumber>
    </recommendedName>
</protein>
<comment type="caution">
    <text evidence="13">The sequence shown here is derived from an EMBL/GenBank/DDBJ whole genome shotgun (WGS) entry which is preliminary data.</text>
</comment>
<feature type="domain" description="Ig-like" evidence="12">
    <location>
        <begin position="787"/>
        <end position="895"/>
    </location>
</feature>
<dbReference type="InterPro" id="IPR001789">
    <property type="entry name" value="Sig_transdc_resp-reg_receiver"/>
</dbReference>
<dbReference type="Pfam" id="PF00989">
    <property type="entry name" value="PAS"/>
    <property type="match status" value="1"/>
</dbReference>
<dbReference type="SMART" id="SM00086">
    <property type="entry name" value="PAC"/>
    <property type="match status" value="4"/>
</dbReference>
<dbReference type="RefSeq" id="WP_255333067.1">
    <property type="nucleotide sequence ID" value="NZ_VOTZ01000020.1"/>
</dbReference>
<dbReference type="GO" id="GO:0004673">
    <property type="term" value="F:protein histidine kinase activity"/>
    <property type="evidence" value="ECO:0007669"/>
    <property type="project" value="UniProtKB-EC"/>
</dbReference>
<evidence type="ECO:0000313" key="13">
    <source>
        <dbReference type="EMBL" id="MCQ1539103.1"/>
    </source>
</evidence>
<dbReference type="SUPFAM" id="SSF55785">
    <property type="entry name" value="PYP-like sensor domain (PAS domain)"/>
    <property type="match status" value="4"/>
</dbReference>
<evidence type="ECO:0000256" key="4">
    <source>
        <dbReference type="ARBA" id="ARBA00022679"/>
    </source>
</evidence>
<dbReference type="Gene3D" id="3.30.450.20">
    <property type="entry name" value="PAS domain"/>
    <property type="match status" value="4"/>
</dbReference>
<dbReference type="EC" id="2.7.13.3" evidence="2"/>
<feature type="domain" description="Response regulatory" evidence="9">
    <location>
        <begin position="12"/>
        <end position="127"/>
    </location>
</feature>
<feature type="domain" description="PAS" evidence="10">
    <location>
        <begin position="424"/>
        <end position="466"/>
    </location>
</feature>
<dbReference type="InterPro" id="IPR013655">
    <property type="entry name" value="PAS_fold_3"/>
</dbReference>
<dbReference type="Pfam" id="PF02518">
    <property type="entry name" value="HATPase_c"/>
    <property type="match status" value="1"/>
</dbReference>
<dbReference type="InterPro" id="IPR013767">
    <property type="entry name" value="PAS_fold"/>
</dbReference>
<dbReference type="SMART" id="SM00387">
    <property type="entry name" value="HATPase_c"/>
    <property type="match status" value="1"/>
</dbReference>
<dbReference type="InterPro" id="IPR052162">
    <property type="entry name" value="Sensor_kinase/Photoreceptor"/>
</dbReference>
<evidence type="ECO:0000256" key="1">
    <source>
        <dbReference type="ARBA" id="ARBA00000085"/>
    </source>
</evidence>
<dbReference type="PROSITE" id="PS50110">
    <property type="entry name" value="RESPONSE_REGULATORY"/>
    <property type="match status" value="1"/>
</dbReference>
<feature type="domain" description="PAS" evidence="10">
    <location>
        <begin position="546"/>
        <end position="616"/>
    </location>
</feature>
<feature type="domain" description="PAC" evidence="11">
    <location>
        <begin position="627"/>
        <end position="679"/>
    </location>
</feature>
<evidence type="ECO:0000259" key="10">
    <source>
        <dbReference type="PROSITE" id="PS50112"/>
    </source>
</evidence>
<dbReference type="InterPro" id="IPR004358">
    <property type="entry name" value="Sig_transdc_His_kin-like_C"/>
</dbReference>
<dbReference type="CDD" id="cd00156">
    <property type="entry name" value="REC"/>
    <property type="match status" value="1"/>
</dbReference>
<keyword evidence="4" id="KW-0808">Transferase</keyword>
<feature type="domain" description="PAS" evidence="10">
    <location>
        <begin position="304"/>
        <end position="358"/>
    </location>
</feature>
<dbReference type="Pfam" id="PF13426">
    <property type="entry name" value="PAS_9"/>
    <property type="match status" value="2"/>
</dbReference>
<reference evidence="13 14" key="1">
    <citation type="submission" date="2019-08" db="EMBL/GenBank/DDBJ databases">
        <authorList>
            <person name="Chen S.-C."/>
            <person name="Lai M.-C."/>
            <person name="You Y.-T."/>
        </authorList>
    </citation>
    <scope>NUCLEOTIDE SEQUENCE [LARGE SCALE GENOMIC DNA]</scope>
    <source>
        <strain evidence="13 14">P2F9704a</strain>
    </source>
</reference>
<evidence type="ECO:0000256" key="5">
    <source>
        <dbReference type="ARBA" id="ARBA00022777"/>
    </source>
</evidence>
<evidence type="ECO:0000259" key="8">
    <source>
        <dbReference type="PROSITE" id="PS50109"/>
    </source>
</evidence>
<dbReference type="Pfam" id="PF08447">
    <property type="entry name" value="PAS_3"/>
    <property type="match status" value="1"/>
</dbReference>
<feature type="domain" description="PAS" evidence="10">
    <location>
        <begin position="143"/>
        <end position="213"/>
    </location>
</feature>
<organism evidence="13 14">
    <name type="scientific">Methanocalculus taiwanensis</name>
    <dbReference type="NCBI Taxonomy" id="106207"/>
    <lineage>
        <taxon>Archaea</taxon>
        <taxon>Methanobacteriati</taxon>
        <taxon>Methanobacteriota</taxon>
        <taxon>Stenosarchaea group</taxon>
        <taxon>Methanomicrobia</taxon>
        <taxon>Methanomicrobiales</taxon>
        <taxon>Methanocalculaceae</taxon>
        <taxon>Methanocalculus</taxon>
    </lineage>
</organism>
<dbReference type="Gene3D" id="3.30.565.10">
    <property type="entry name" value="Histidine kinase-like ATPase, C-terminal domain"/>
    <property type="match status" value="1"/>
</dbReference>
<name>A0ABD4TMV6_9EURY</name>
<evidence type="ECO:0000259" key="9">
    <source>
        <dbReference type="PROSITE" id="PS50110"/>
    </source>
</evidence>
<keyword evidence="5" id="KW-0418">Kinase</keyword>
<dbReference type="SUPFAM" id="SSF52172">
    <property type="entry name" value="CheY-like"/>
    <property type="match status" value="1"/>
</dbReference>